<protein>
    <recommendedName>
        <fullName evidence="6">Beta-lactamase-related domain-containing protein</fullName>
    </recommendedName>
</protein>
<evidence type="ECO:0000259" key="2">
    <source>
        <dbReference type="Pfam" id="PF00144"/>
    </source>
</evidence>
<evidence type="ECO:0000256" key="1">
    <source>
        <dbReference type="SAM" id="SignalP"/>
    </source>
</evidence>
<dbReference type="Pfam" id="PF26335">
    <property type="entry name" value="ARB_00930_C"/>
    <property type="match status" value="1"/>
</dbReference>
<feature type="signal peptide" evidence="1">
    <location>
        <begin position="1"/>
        <end position="19"/>
    </location>
</feature>
<keyword evidence="1" id="KW-0732">Signal</keyword>
<dbReference type="InterPro" id="IPR058664">
    <property type="entry name" value="ARB_00930-like_C"/>
</dbReference>
<dbReference type="GeneID" id="81351863"/>
<dbReference type="SUPFAM" id="SSF56601">
    <property type="entry name" value="beta-lactamase/transpeptidase-like"/>
    <property type="match status" value="1"/>
</dbReference>
<dbReference type="InterPro" id="IPR051478">
    <property type="entry name" value="Beta-lactamase-like_AB/R"/>
</dbReference>
<evidence type="ECO:0000313" key="4">
    <source>
        <dbReference type="EMBL" id="KAJ5112335.1"/>
    </source>
</evidence>
<dbReference type="PANTHER" id="PTHR22935">
    <property type="entry name" value="PENICILLIN-BINDING PROTEIN"/>
    <property type="match status" value="1"/>
</dbReference>
<dbReference type="InterPro" id="IPR012338">
    <property type="entry name" value="Beta-lactam/transpept-like"/>
</dbReference>
<sequence length="555" mass="59222">MKLYTSLLTLGAACSTVLAAAPSPCPLVGPAYPWPTPASTNSHFLEARKELRTSIKHALKDANQTTNSIALQVFDATDPSPLFQWAYTSDDLDPKLGVRQVTQDTVFRVGSVSKIWAVYLFLVEEGFDPFAQPIANYVPELQAAVSGDAIDTLQWANVTIGELASHLAGVPRDYGILDLSSNAAGMEAMGFPVLPPNEIPPCGSPFFAGLLERHPIVPVSSTPIYSNAAFQILGYALEALTNDTFENVFQNKLLQPLNLKHTFYTTPNSSLGVIPNANGQGANFWNMDLGDEGPAGGIYSSANDMATLGRAILNNTLLDPLATRRWMKPATHTSSIAYGVGTPWEIVSFPSPRLIDLYTKAGDIGTYSTVLALSPDHGVGFVILVAGTGGHAAAAMASDLASQIIIPAVEYIAKYEARKRFAGTYSANNGVNSSITITTDDGPGLKVTNWISNSTDMFKSLASMRGTNDTTTISIRLYPTGLESSGEISFRALIPPNLGLNPIGPFTSSCITWVTVDSQVYGSVGLDEFVFALDSSSNAVSVSPRVLRIVLQKQS</sequence>
<keyword evidence="5" id="KW-1185">Reference proteome</keyword>
<proteinExistence type="predicted"/>
<name>A0A9W9KN81_9EURO</name>
<comment type="caution">
    <text evidence="4">The sequence shown here is derived from an EMBL/GenBank/DDBJ whole genome shotgun (WGS) entry which is preliminary data.</text>
</comment>
<dbReference type="PANTHER" id="PTHR22935:SF97">
    <property type="entry name" value="BETA-LACTAMASE-RELATED DOMAIN-CONTAINING PROTEIN"/>
    <property type="match status" value="1"/>
</dbReference>
<dbReference type="EMBL" id="JAPQKI010000001">
    <property type="protein sequence ID" value="KAJ5112335.1"/>
    <property type="molecule type" value="Genomic_DNA"/>
</dbReference>
<feature type="domain" description="Beta-lactamase-like ARB-00930-like C-terminal" evidence="3">
    <location>
        <begin position="413"/>
        <end position="554"/>
    </location>
</feature>
<accession>A0A9W9KN81</accession>
<dbReference type="Proteomes" id="UP001149074">
    <property type="component" value="Unassembled WGS sequence"/>
</dbReference>
<feature type="domain" description="Beta-lactamase-related" evidence="2">
    <location>
        <begin position="76"/>
        <end position="398"/>
    </location>
</feature>
<organism evidence="4 5">
    <name type="scientific">Penicillium argentinense</name>
    <dbReference type="NCBI Taxonomy" id="1131581"/>
    <lineage>
        <taxon>Eukaryota</taxon>
        <taxon>Fungi</taxon>
        <taxon>Dikarya</taxon>
        <taxon>Ascomycota</taxon>
        <taxon>Pezizomycotina</taxon>
        <taxon>Eurotiomycetes</taxon>
        <taxon>Eurotiomycetidae</taxon>
        <taxon>Eurotiales</taxon>
        <taxon>Aspergillaceae</taxon>
        <taxon>Penicillium</taxon>
    </lineage>
</organism>
<dbReference type="Gene3D" id="3.40.710.10">
    <property type="entry name" value="DD-peptidase/beta-lactamase superfamily"/>
    <property type="match status" value="1"/>
</dbReference>
<dbReference type="AlphaFoldDB" id="A0A9W9KN81"/>
<dbReference type="RefSeq" id="XP_056480108.1">
    <property type="nucleotide sequence ID" value="XM_056612884.1"/>
</dbReference>
<dbReference type="Pfam" id="PF00144">
    <property type="entry name" value="Beta-lactamase"/>
    <property type="match status" value="1"/>
</dbReference>
<evidence type="ECO:0000259" key="3">
    <source>
        <dbReference type="Pfam" id="PF26335"/>
    </source>
</evidence>
<gene>
    <name evidence="4" type="ORF">N7532_000380</name>
</gene>
<evidence type="ECO:0008006" key="6">
    <source>
        <dbReference type="Google" id="ProtNLM"/>
    </source>
</evidence>
<reference evidence="4" key="2">
    <citation type="journal article" date="2023" name="IMA Fungus">
        <title>Comparative genomic study of the Penicillium genus elucidates a diverse pangenome and 15 lateral gene transfer events.</title>
        <authorList>
            <person name="Petersen C."/>
            <person name="Sorensen T."/>
            <person name="Nielsen M.R."/>
            <person name="Sondergaard T.E."/>
            <person name="Sorensen J.L."/>
            <person name="Fitzpatrick D.A."/>
            <person name="Frisvad J.C."/>
            <person name="Nielsen K.L."/>
        </authorList>
    </citation>
    <scope>NUCLEOTIDE SEQUENCE</scope>
    <source>
        <strain evidence="4">IBT 30761</strain>
    </source>
</reference>
<dbReference type="OrthoDB" id="10250282at2759"/>
<evidence type="ECO:0000313" key="5">
    <source>
        <dbReference type="Proteomes" id="UP001149074"/>
    </source>
</evidence>
<reference evidence="4" key="1">
    <citation type="submission" date="2022-11" db="EMBL/GenBank/DDBJ databases">
        <authorList>
            <person name="Petersen C."/>
        </authorList>
    </citation>
    <scope>NUCLEOTIDE SEQUENCE</scope>
    <source>
        <strain evidence="4">IBT 30761</strain>
    </source>
</reference>
<dbReference type="InterPro" id="IPR001466">
    <property type="entry name" value="Beta-lactam-related"/>
</dbReference>
<feature type="chain" id="PRO_5040773088" description="Beta-lactamase-related domain-containing protein" evidence="1">
    <location>
        <begin position="20"/>
        <end position="555"/>
    </location>
</feature>